<evidence type="ECO:0000256" key="1">
    <source>
        <dbReference type="SAM" id="MobiDB-lite"/>
    </source>
</evidence>
<gene>
    <name evidence="3" type="ORF">LECACI_7A003139</name>
</gene>
<dbReference type="SUPFAM" id="SSF56024">
    <property type="entry name" value="Phospholipase D/nuclease"/>
    <property type="match status" value="2"/>
</dbReference>
<proteinExistence type="predicted"/>
<dbReference type="AlphaFoldDB" id="A0AAI9E7Q0"/>
<name>A0AAI9E7Q0_9PEZI</name>
<dbReference type="Pfam" id="PF13091">
    <property type="entry name" value="PLDc_2"/>
    <property type="match status" value="1"/>
</dbReference>
<dbReference type="Proteomes" id="UP001296104">
    <property type="component" value="Unassembled WGS sequence"/>
</dbReference>
<dbReference type="GO" id="GO:0030572">
    <property type="term" value="F:phosphatidyltransferase activity"/>
    <property type="evidence" value="ECO:0007669"/>
    <property type="project" value="UniProtKB-ARBA"/>
</dbReference>
<feature type="domain" description="PLD phosphodiesterase" evidence="2">
    <location>
        <begin position="375"/>
        <end position="402"/>
    </location>
</feature>
<dbReference type="PROSITE" id="PS50035">
    <property type="entry name" value="PLD"/>
    <property type="match status" value="2"/>
</dbReference>
<dbReference type="Gene3D" id="3.30.870.10">
    <property type="entry name" value="Endonuclease Chain A"/>
    <property type="match status" value="2"/>
</dbReference>
<feature type="region of interest" description="Disordered" evidence="1">
    <location>
        <begin position="85"/>
        <end position="114"/>
    </location>
</feature>
<dbReference type="CDD" id="cd00138">
    <property type="entry name" value="PLDc_SF"/>
    <property type="match status" value="1"/>
</dbReference>
<dbReference type="PANTHER" id="PTHR21248">
    <property type="entry name" value="CARDIOLIPIN SYNTHASE"/>
    <property type="match status" value="1"/>
</dbReference>
<sequence>MPPESQRAKVHNVTFGTGYSIFHSTILPAIAQAETEVILTTCFWAPSPTLAALNQTLRTLSQTCLQNNKNKNKNEKIKIRIGFSSSSSSWSSSLTQKLLPPSRKTHPPSTWNSRFGLPSEDELPGLDVEVKSVFFLPLSVWHSKFVLVDRRRVFLPSCNVSWEEWLEGCVEMEGGGIVREFVEFWRGNWNWNCEGEEEGERGEEGQTDDEIIEDGIIAESHGSQLPSPIASAYTFLPSPHTRHPHFQPLPFQPPRPPPSTPLNTHLLAFLTTAQREIHLQTPNLTSPPVLEALTGALERGVAVTVITNEKLMVLEQLLTAGTTTARCVRALIGDYGRWRERRRGDEEAEVGVVGRPGRLRISYYEPLGGGGEGVEAVRSHLKLTIVDDRIVVFGSGNMDRASWYTSQELGVAFYSEELVAETRRLLEEKLKGRTRVVYDSG</sequence>
<protein>
    <submittedName>
        <fullName evidence="3">Phospholipase d like</fullName>
    </submittedName>
</protein>
<feature type="domain" description="PLD phosphodiesterase" evidence="2">
    <location>
        <begin position="137"/>
        <end position="164"/>
    </location>
</feature>
<dbReference type="GO" id="GO:0032049">
    <property type="term" value="P:cardiolipin biosynthetic process"/>
    <property type="evidence" value="ECO:0007669"/>
    <property type="project" value="UniProtKB-ARBA"/>
</dbReference>
<evidence type="ECO:0000313" key="4">
    <source>
        <dbReference type="Proteomes" id="UP001296104"/>
    </source>
</evidence>
<evidence type="ECO:0000313" key="3">
    <source>
        <dbReference type="EMBL" id="CAK3943291.1"/>
    </source>
</evidence>
<dbReference type="InterPro" id="IPR025202">
    <property type="entry name" value="PLD-like_dom"/>
</dbReference>
<dbReference type="InterPro" id="IPR001736">
    <property type="entry name" value="PLipase_D/transphosphatidylase"/>
</dbReference>
<dbReference type="EMBL" id="CAVMBE010000015">
    <property type="protein sequence ID" value="CAK3943291.1"/>
    <property type="molecule type" value="Genomic_DNA"/>
</dbReference>
<dbReference type="PANTHER" id="PTHR21248:SF11">
    <property type="entry name" value="PLD PHOSPHODIESTERASE DOMAIN-CONTAINING PROTEIN"/>
    <property type="match status" value="1"/>
</dbReference>
<evidence type="ECO:0000259" key="2">
    <source>
        <dbReference type="PROSITE" id="PS50035"/>
    </source>
</evidence>
<reference evidence="3" key="1">
    <citation type="submission" date="2023-11" db="EMBL/GenBank/DDBJ databases">
        <authorList>
            <person name="Alioto T."/>
            <person name="Alioto T."/>
            <person name="Gomez Garrido J."/>
        </authorList>
    </citation>
    <scope>NUCLEOTIDE SEQUENCE</scope>
</reference>
<keyword evidence="4" id="KW-1185">Reference proteome</keyword>
<accession>A0AAI9E7Q0</accession>
<comment type="caution">
    <text evidence="3">The sequence shown here is derived from an EMBL/GenBank/DDBJ whole genome shotgun (WGS) entry which is preliminary data.</text>
</comment>
<organism evidence="3 4">
    <name type="scientific">Lecanosticta acicola</name>
    <dbReference type="NCBI Taxonomy" id="111012"/>
    <lineage>
        <taxon>Eukaryota</taxon>
        <taxon>Fungi</taxon>
        <taxon>Dikarya</taxon>
        <taxon>Ascomycota</taxon>
        <taxon>Pezizomycotina</taxon>
        <taxon>Dothideomycetes</taxon>
        <taxon>Dothideomycetidae</taxon>
        <taxon>Mycosphaerellales</taxon>
        <taxon>Mycosphaerellaceae</taxon>
        <taxon>Lecanosticta</taxon>
    </lineage>
</organism>